<keyword evidence="8" id="KW-0249">Electron transport</keyword>
<dbReference type="OrthoDB" id="1247465at2"/>
<sequence>MKSRYTGVAIAFHWLIAVGIVINVTLPWLWPHLADDRVRPAIDLHKSVGITILGLAIMRLLWRLTHRPPPMPTNYQKWEIGAAHVTHWLLYALIFAMPLTGWIMDSAYKDAATHPMFLFGLFEWPRIGTILTLPPATRDAVHDGFGASHVYLSYLLYTLVAFHIGGALKHEWIDRHRELRRMMPVWRRH</sequence>
<comment type="cofactor">
    <cofactor evidence="1">
        <name>heme b</name>
        <dbReference type="ChEBI" id="CHEBI:60344"/>
    </cofactor>
</comment>
<evidence type="ECO:0000256" key="4">
    <source>
        <dbReference type="ARBA" id="ARBA00022475"/>
    </source>
</evidence>
<comment type="caution">
    <text evidence="15">The sequence shown here is derived from an EMBL/GenBank/DDBJ whole genome shotgun (WGS) entry which is preliminary data.</text>
</comment>
<dbReference type="GO" id="GO:0005886">
    <property type="term" value="C:plasma membrane"/>
    <property type="evidence" value="ECO:0007669"/>
    <property type="project" value="UniProtKB-SubCell"/>
</dbReference>
<evidence type="ECO:0000256" key="6">
    <source>
        <dbReference type="ARBA" id="ARBA00022692"/>
    </source>
</evidence>
<dbReference type="GO" id="GO:0022904">
    <property type="term" value="P:respiratory electron transport chain"/>
    <property type="evidence" value="ECO:0007669"/>
    <property type="project" value="InterPro"/>
</dbReference>
<reference evidence="15 16" key="1">
    <citation type="submission" date="2018-04" db="EMBL/GenBank/DDBJ databases">
        <title>Genomic Encyclopedia of Type Strains, Phase III (KMG-III): the genomes of soil and plant-associated and newly described type strains.</title>
        <authorList>
            <person name="Whitman W."/>
        </authorList>
    </citation>
    <scope>NUCLEOTIDE SEQUENCE [LARGE SCALE GENOMIC DNA]</scope>
    <source>
        <strain evidence="15 16">MA-olki</strain>
    </source>
</reference>
<feature type="transmembrane region" description="Helical" evidence="13">
    <location>
        <begin position="85"/>
        <end position="104"/>
    </location>
</feature>
<proteinExistence type="inferred from homology"/>
<evidence type="ECO:0000256" key="12">
    <source>
        <dbReference type="ARBA" id="ARBA00037975"/>
    </source>
</evidence>
<keyword evidence="6 13" id="KW-0812">Transmembrane</keyword>
<keyword evidence="5" id="KW-0349">Heme</keyword>
<protein>
    <submittedName>
        <fullName evidence="15">Cytochrome b561</fullName>
    </submittedName>
</protein>
<name>A0A2T5U933_9SPHN</name>
<dbReference type="AlphaFoldDB" id="A0A2T5U933"/>
<evidence type="ECO:0000313" key="16">
    <source>
        <dbReference type="Proteomes" id="UP000244013"/>
    </source>
</evidence>
<evidence type="ECO:0000256" key="11">
    <source>
        <dbReference type="ARBA" id="ARBA00023136"/>
    </source>
</evidence>
<dbReference type="GO" id="GO:0046872">
    <property type="term" value="F:metal ion binding"/>
    <property type="evidence" value="ECO:0007669"/>
    <property type="project" value="UniProtKB-KW"/>
</dbReference>
<keyword evidence="10" id="KW-0408">Iron</keyword>
<dbReference type="GO" id="GO:0020037">
    <property type="term" value="F:heme binding"/>
    <property type="evidence" value="ECO:0007669"/>
    <property type="project" value="TreeGrafter"/>
</dbReference>
<evidence type="ECO:0000256" key="7">
    <source>
        <dbReference type="ARBA" id="ARBA00022723"/>
    </source>
</evidence>
<feature type="transmembrane region" description="Helical" evidence="13">
    <location>
        <begin position="154"/>
        <end position="173"/>
    </location>
</feature>
<comment type="similarity">
    <text evidence="12">Belongs to the cytochrome b561 family.</text>
</comment>
<feature type="transmembrane region" description="Helical" evidence="13">
    <location>
        <begin position="47"/>
        <end position="65"/>
    </location>
</feature>
<comment type="subcellular location">
    <subcellularLocation>
        <location evidence="2">Cell membrane</location>
        <topology evidence="2">Multi-pass membrane protein</topology>
    </subcellularLocation>
</comment>
<keyword evidence="3" id="KW-0813">Transport</keyword>
<feature type="transmembrane region" description="Helical" evidence="13">
    <location>
        <begin position="6"/>
        <end position="26"/>
    </location>
</feature>
<organism evidence="15 16">
    <name type="scientific">Sphingomonas faeni</name>
    <dbReference type="NCBI Taxonomy" id="185950"/>
    <lineage>
        <taxon>Bacteria</taxon>
        <taxon>Pseudomonadati</taxon>
        <taxon>Pseudomonadota</taxon>
        <taxon>Alphaproteobacteria</taxon>
        <taxon>Sphingomonadales</taxon>
        <taxon>Sphingomonadaceae</taxon>
        <taxon>Sphingomonas</taxon>
    </lineage>
</organism>
<keyword evidence="7" id="KW-0479">Metal-binding</keyword>
<dbReference type="InterPro" id="IPR052168">
    <property type="entry name" value="Cytochrome_b561_oxidase"/>
</dbReference>
<dbReference type="PANTHER" id="PTHR30529">
    <property type="entry name" value="CYTOCHROME B561"/>
    <property type="match status" value="1"/>
</dbReference>
<dbReference type="GO" id="GO:0009055">
    <property type="term" value="F:electron transfer activity"/>
    <property type="evidence" value="ECO:0007669"/>
    <property type="project" value="InterPro"/>
</dbReference>
<evidence type="ECO:0000259" key="14">
    <source>
        <dbReference type="Pfam" id="PF01292"/>
    </source>
</evidence>
<evidence type="ECO:0000313" key="15">
    <source>
        <dbReference type="EMBL" id="PTW48015.1"/>
    </source>
</evidence>
<keyword evidence="9 13" id="KW-1133">Transmembrane helix</keyword>
<dbReference type="RefSeq" id="WP_107952936.1">
    <property type="nucleotide sequence ID" value="NZ_QAYE01000002.1"/>
</dbReference>
<gene>
    <name evidence="15" type="ORF">C8J25_102104</name>
</gene>
<dbReference type="InterPro" id="IPR016174">
    <property type="entry name" value="Di-haem_cyt_TM"/>
</dbReference>
<accession>A0A2T5U933</accession>
<evidence type="ECO:0000256" key="5">
    <source>
        <dbReference type="ARBA" id="ARBA00022617"/>
    </source>
</evidence>
<dbReference type="Pfam" id="PF01292">
    <property type="entry name" value="Ni_hydr_CYTB"/>
    <property type="match status" value="1"/>
</dbReference>
<feature type="domain" description="Cytochrome b561 bacterial/Ni-hydrogenase" evidence="14">
    <location>
        <begin position="4"/>
        <end position="184"/>
    </location>
</feature>
<dbReference type="GeneID" id="91005141"/>
<dbReference type="SUPFAM" id="SSF81342">
    <property type="entry name" value="Transmembrane di-heme cytochromes"/>
    <property type="match status" value="1"/>
</dbReference>
<evidence type="ECO:0000256" key="2">
    <source>
        <dbReference type="ARBA" id="ARBA00004651"/>
    </source>
</evidence>
<evidence type="ECO:0000256" key="3">
    <source>
        <dbReference type="ARBA" id="ARBA00022448"/>
    </source>
</evidence>
<keyword evidence="4" id="KW-1003">Cell membrane</keyword>
<evidence type="ECO:0000256" key="8">
    <source>
        <dbReference type="ARBA" id="ARBA00022982"/>
    </source>
</evidence>
<evidence type="ECO:0000256" key="13">
    <source>
        <dbReference type="SAM" id="Phobius"/>
    </source>
</evidence>
<evidence type="ECO:0000256" key="1">
    <source>
        <dbReference type="ARBA" id="ARBA00001970"/>
    </source>
</evidence>
<dbReference type="InterPro" id="IPR011577">
    <property type="entry name" value="Cyt_b561_bac/Ni-Hgenase"/>
</dbReference>
<evidence type="ECO:0000256" key="10">
    <source>
        <dbReference type="ARBA" id="ARBA00023004"/>
    </source>
</evidence>
<dbReference type="PANTHER" id="PTHR30529:SF6">
    <property type="entry name" value="BLL0291 PROTEIN"/>
    <property type="match status" value="1"/>
</dbReference>
<evidence type="ECO:0000256" key="9">
    <source>
        <dbReference type="ARBA" id="ARBA00022989"/>
    </source>
</evidence>
<dbReference type="EMBL" id="QAYE01000002">
    <property type="protein sequence ID" value="PTW48015.1"/>
    <property type="molecule type" value="Genomic_DNA"/>
</dbReference>
<keyword evidence="11 13" id="KW-0472">Membrane</keyword>
<dbReference type="Proteomes" id="UP000244013">
    <property type="component" value="Unassembled WGS sequence"/>
</dbReference>